<dbReference type="GO" id="GO:0005524">
    <property type="term" value="F:ATP binding"/>
    <property type="evidence" value="ECO:0007669"/>
    <property type="project" value="UniProtKB-UniRule"/>
</dbReference>
<dbReference type="CDD" id="cd24015">
    <property type="entry name" value="ASKHA_NBD_PanK-III"/>
    <property type="match status" value="1"/>
</dbReference>
<comment type="similarity">
    <text evidence="14 16">Belongs to the type III pantothenate kinase family.</text>
</comment>
<evidence type="ECO:0000256" key="7">
    <source>
        <dbReference type="ARBA" id="ARBA00022490"/>
    </source>
</evidence>
<dbReference type="GO" id="GO:0005737">
    <property type="term" value="C:cytoplasm"/>
    <property type="evidence" value="ECO:0007669"/>
    <property type="project" value="UniProtKB-SubCell"/>
</dbReference>
<protein>
    <recommendedName>
        <fullName evidence="15 16">Type III pantothenate kinase</fullName>
        <ecNumber evidence="6 16">2.7.1.33</ecNumber>
    </recommendedName>
    <alternativeName>
        <fullName evidence="16">PanK-III</fullName>
    </alternativeName>
    <alternativeName>
        <fullName evidence="16">Pantothenic acid kinase</fullName>
    </alternativeName>
</protein>
<comment type="catalytic activity">
    <reaction evidence="1 16">
        <text>(R)-pantothenate + ATP = (R)-4'-phosphopantothenate + ADP + H(+)</text>
        <dbReference type="Rhea" id="RHEA:16373"/>
        <dbReference type="ChEBI" id="CHEBI:10986"/>
        <dbReference type="ChEBI" id="CHEBI:15378"/>
        <dbReference type="ChEBI" id="CHEBI:29032"/>
        <dbReference type="ChEBI" id="CHEBI:30616"/>
        <dbReference type="ChEBI" id="CHEBI:456216"/>
        <dbReference type="EC" id="2.7.1.33"/>
    </reaction>
</comment>
<feature type="binding site" evidence="16">
    <location>
        <position position="90"/>
    </location>
    <ligand>
        <name>substrate</name>
    </ligand>
</feature>
<evidence type="ECO:0000256" key="6">
    <source>
        <dbReference type="ARBA" id="ARBA00012102"/>
    </source>
</evidence>
<keyword evidence="8 16" id="KW-0808">Transferase</keyword>
<gene>
    <name evidence="16" type="primary">coaX</name>
</gene>
<evidence type="ECO:0000256" key="9">
    <source>
        <dbReference type="ARBA" id="ARBA00022741"/>
    </source>
</evidence>
<evidence type="ECO:0000256" key="12">
    <source>
        <dbReference type="ARBA" id="ARBA00022958"/>
    </source>
</evidence>
<evidence type="ECO:0000256" key="8">
    <source>
        <dbReference type="ARBA" id="ARBA00022679"/>
    </source>
</evidence>
<evidence type="ECO:0000313" key="17">
    <source>
        <dbReference type="EMBL" id="CAI78481.1"/>
    </source>
</evidence>
<dbReference type="PANTHER" id="PTHR34265">
    <property type="entry name" value="TYPE III PANTOTHENATE KINASE"/>
    <property type="match status" value="1"/>
</dbReference>
<dbReference type="EMBL" id="AJ937761">
    <property type="protein sequence ID" value="CAI78481.1"/>
    <property type="molecule type" value="Genomic_DNA"/>
</dbReference>
<comment type="subunit">
    <text evidence="5 16">Homodimer.</text>
</comment>
<dbReference type="PANTHER" id="PTHR34265:SF1">
    <property type="entry name" value="TYPE III PANTOTHENATE KINASE"/>
    <property type="match status" value="1"/>
</dbReference>
<evidence type="ECO:0000256" key="15">
    <source>
        <dbReference type="ARBA" id="ARBA00040883"/>
    </source>
</evidence>
<feature type="binding site" evidence="16">
    <location>
        <begin position="9"/>
        <end position="16"/>
    </location>
    <ligand>
        <name>ATP</name>
        <dbReference type="ChEBI" id="CHEBI:30616"/>
    </ligand>
</feature>
<dbReference type="AlphaFoldDB" id="Q2Z0B9"/>
<dbReference type="GO" id="GO:0015937">
    <property type="term" value="P:coenzyme A biosynthetic process"/>
    <property type="evidence" value="ECO:0007669"/>
    <property type="project" value="UniProtKB-UniRule"/>
</dbReference>
<evidence type="ECO:0000256" key="5">
    <source>
        <dbReference type="ARBA" id="ARBA00011738"/>
    </source>
</evidence>
<organism evidence="17">
    <name type="scientific">uncultured beta proteobacterium</name>
    <dbReference type="NCBI Taxonomy" id="86027"/>
    <lineage>
        <taxon>Bacteria</taxon>
        <taxon>Pseudomonadati</taxon>
        <taxon>Pseudomonadota</taxon>
        <taxon>Betaproteobacteria</taxon>
        <taxon>environmental samples</taxon>
    </lineage>
</organism>
<feature type="active site" description="Proton acceptor" evidence="16">
    <location>
        <position position="99"/>
    </location>
</feature>
<feature type="binding site" evidence="16">
    <location>
        <begin position="97"/>
        <end position="100"/>
    </location>
    <ligand>
        <name>substrate</name>
    </ligand>
</feature>
<evidence type="ECO:0000256" key="10">
    <source>
        <dbReference type="ARBA" id="ARBA00022777"/>
    </source>
</evidence>
<dbReference type="Pfam" id="PF03309">
    <property type="entry name" value="Pan_kinase"/>
    <property type="match status" value="1"/>
</dbReference>
<accession>Q2Z0B9</accession>
<comment type="function">
    <text evidence="16">Catalyzes the phosphorylation of pantothenate (Pan), the first step in CoA biosynthesis.</text>
</comment>
<evidence type="ECO:0000256" key="1">
    <source>
        <dbReference type="ARBA" id="ARBA00001206"/>
    </source>
</evidence>
<dbReference type="NCBIfam" id="TIGR00671">
    <property type="entry name" value="baf"/>
    <property type="match status" value="1"/>
</dbReference>
<dbReference type="InterPro" id="IPR043129">
    <property type="entry name" value="ATPase_NBD"/>
</dbReference>
<dbReference type="HAMAP" id="MF_01274">
    <property type="entry name" value="Pantothen_kinase_3"/>
    <property type="match status" value="1"/>
</dbReference>
<evidence type="ECO:0000256" key="16">
    <source>
        <dbReference type="HAMAP-Rule" id="MF_01274"/>
    </source>
</evidence>
<keyword evidence="13 16" id="KW-0173">Coenzyme A biosynthesis</keyword>
<evidence type="ECO:0000256" key="14">
    <source>
        <dbReference type="ARBA" id="ARBA00038036"/>
    </source>
</evidence>
<name>Q2Z0B9_9PROT</name>
<keyword evidence="10 16" id="KW-0418">Kinase</keyword>
<dbReference type="InterPro" id="IPR004619">
    <property type="entry name" value="Type_III_PanK"/>
</dbReference>
<evidence type="ECO:0000256" key="11">
    <source>
        <dbReference type="ARBA" id="ARBA00022840"/>
    </source>
</evidence>
<evidence type="ECO:0000256" key="4">
    <source>
        <dbReference type="ARBA" id="ARBA00005225"/>
    </source>
</evidence>
<sequence>MKTRRLLLDAGNTRLKWAVVENDAWLEQGHLAYADLSRLTQVVRAGDACFIASVVKQDQAEQIGELLGAVGVIPHWLKTEAQFQDVKNNYANPRQLGVDRWMGLIAARKRSQHPTLVVSAGTAMTVDALSAEGVFLGGLIVPGFALMQASLREGTAGIADGAGTWQAFPRCTADAVQSGLVVALCGAIQQQHARLSEMAGVQAHCLMTGGGASVLLPHLSLTVEQVPALVLEGVELVSRESEAG</sequence>
<dbReference type="GO" id="GO:0004594">
    <property type="term" value="F:pantothenate kinase activity"/>
    <property type="evidence" value="ECO:0007669"/>
    <property type="project" value="UniProtKB-UniRule"/>
</dbReference>
<dbReference type="EC" id="2.7.1.33" evidence="6 16"/>
<dbReference type="UniPathway" id="UPA00241">
    <property type="reaction ID" value="UER00352"/>
</dbReference>
<feature type="binding site" evidence="16">
    <location>
        <position position="122"/>
    </location>
    <ligand>
        <name>ATP</name>
        <dbReference type="ChEBI" id="CHEBI:30616"/>
    </ligand>
</feature>
<comment type="pathway">
    <text evidence="4 16">Cofactor biosynthesis; coenzyme A biosynthesis; CoA from (R)-pantothenate: step 1/5.</text>
</comment>
<keyword evidence="7 16" id="KW-0963">Cytoplasm</keyword>
<keyword evidence="12 16" id="KW-0630">Potassium</keyword>
<comment type="subcellular location">
    <subcellularLocation>
        <location evidence="3 16">Cytoplasm</location>
    </subcellularLocation>
</comment>
<keyword evidence="11 16" id="KW-0067">ATP-binding</keyword>
<comment type="caution">
    <text evidence="16">Lacks conserved residue(s) required for the propagation of feature annotation.</text>
</comment>
<comment type="cofactor">
    <cofactor evidence="16">
        <name>NH4(+)</name>
        <dbReference type="ChEBI" id="CHEBI:28938"/>
    </cofactor>
    <cofactor evidence="16">
        <name>K(+)</name>
        <dbReference type="ChEBI" id="CHEBI:29103"/>
    </cofactor>
    <text evidence="16">A monovalent cation. Ammonium or potassium.</text>
</comment>
<dbReference type="Gene3D" id="3.30.420.40">
    <property type="match status" value="2"/>
</dbReference>
<dbReference type="SUPFAM" id="SSF53067">
    <property type="entry name" value="Actin-like ATPase domain"/>
    <property type="match status" value="2"/>
</dbReference>
<comment type="cofactor">
    <cofactor evidence="2">
        <name>K(+)</name>
        <dbReference type="ChEBI" id="CHEBI:29103"/>
    </cofactor>
</comment>
<evidence type="ECO:0000256" key="3">
    <source>
        <dbReference type="ARBA" id="ARBA00004496"/>
    </source>
</evidence>
<evidence type="ECO:0000256" key="13">
    <source>
        <dbReference type="ARBA" id="ARBA00022993"/>
    </source>
</evidence>
<reference evidence="17" key="1">
    <citation type="journal article" date="2005" name="Environ. Microbiol.">
        <title>Lateral gene transfer and phylogenetic assignment of environmental fosmid clones.</title>
        <authorList>
            <person name="Nesbo C.L."/>
            <person name="Boucher Y."/>
            <person name="Dlutek M."/>
            <person name="Doolittle F.W."/>
        </authorList>
    </citation>
    <scope>NUCLEOTIDE SEQUENCE</scope>
</reference>
<evidence type="ECO:0000256" key="2">
    <source>
        <dbReference type="ARBA" id="ARBA00001958"/>
    </source>
</evidence>
<proteinExistence type="inferred from homology"/>
<keyword evidence="9 16" id="KW-0547">Nucleotide-binding</keyword>
<feature type="binding site" evidence="16">
    <location>
        <position position="172"/>
    </location>
    <ligand>
        <name>substrate</name>
    </ligand>
</feature>